<feature type="compositionally biased region" description="Basic and acidic residues" evidence="1">
    <location>
        <begin position="112"/>
        <end position="128"/>
    </location>
</feature>
<dbReference type="Proteomes" id="UP000183508">
    <property type="component" value="Unassembled WGS sequence"/>
</dbReference>
<evidence type="ECO:0000313" key="3">
    <source>
        <dbReference type="Proteomes" id="UP000183508"/>
    </source>
</evidence>
<gene>
    <name evidence="2" type="ORF">SAMN05421543_10498</name>
</gene>
<feature type="region of interest" description="Disordered" evidence="1">
    <location>
        <begin position="110"/>
        <end position="152"/>
    </location>
</feature>
<feature type="compositionally biased region" description="Low complexity" evidence="1">
    <location>
        <begin position="129"/>
        <end position="145"/>
    </location>
</feature>
<evidence type="ECO:0000256" key="1">
    <source>
        <dbReference type="SAM" id="MobiDB-lite"/>
    </source>
</evidence>
<keyword evidence="3" id="KW-1185">Reference proteome</keyword>
<accession>A0A1I7HBJ6</accession>
<dbReference type="AlphaFoldDB" id="A0A1I7HBJ6"/>
<protein>
    <submittedName>
        <fullName evidence="2">Uncharacterized protein</fullName>
    </submittedName>
</protein>
<sequence length="173" mass="19298">MSASRHSRSRKTRAAFRSRRKRRPSRRWNRPLMRAVEREARRLGLEPEAFLRSAVALSRQLRALLPKDATLPQELPSWLESPWMGAALTAIVPTLVQALQSGAIDALLKGLGKGEGDPAPDHGPHDTRPGQAPESPPAAASTPDANVRTTVPWTPLRPYRDTAYTLPVDWEWF</sequence>
<dbReference type="RefSeq" id="WP_074950263.1">
    <property type="nucleotide sequence ID" value="NZ_FPBV01000004.1"/>
</dbReference>
<proteinExistence type="predicted"/>
<dbReference type="OrthoDB" id="9847916at2"/>
<dbReference type="EMBL" id="FPBV01000004">
    <property type="protein sequence ID" value="SFU58073.1"/>
    <property type="molecule type" value="Genomic_DNA"/>
</dbReference>
<organism evidence="2 3">
    <name type="scientific">Alicyclobacillus macrosporangiidus</name>
    <dbReference type="NCBI Taxonomy" id="392015"/>
    <lineage>
        <taxon>Bacteria</taxon>
        <taxon>Bacillati</taxon>
        <taxon>Bacillota</taxon>
        <taxon>Bacilli</taxon>
        <taxon>Bacillales</taxon>
        <taxon>Alicyclobacillaceae</taxon>
        <taxon>Alicyclobacillus</taxon>
    </lineage>
</organism>
<feature type="region of interest" description="Disordered" evidence="1">
    <location>
        <begin position="1"/>
        <end position="28"/>
    </location>
</feature>
<reference evidence="3" key="1">
    <citation type="submission" date="2016-10" db="EMBL/GenBank/DDBJ databases">
        <authorList>
            <person name="Varghese N."/>
        </authorList>
    </citation>
    <scope>NUCLEOTIDE SEQUENCE [LARGE SCALE GENOMIC DNA]</scope>
    <source>
        <strain evidence="3">DSM 17980</strain>
    </source>
</reference>
<name>A0A1I7HBJ6_9BACL</name>
<evidence type="ECO:0000313" key="2">
    <source>
        <dbReference type="EMBL" id="SFU58073.1"/>
    </source>
</evidence>